<dbReference type="AlphaFoldDB" id="A0A239Y8B9"/>
<gene>
    <name evidence="1" type="ORF">SAMEA4384403_00131</name>
</gene>
<protein>
    <submittedName>
        <fullName evidence="1">Uncharacterized protein</fullName>
    </submittedName>
</protein>
<accession>A0A239Y8B9</accession>
<organism evidence="1 2">
    <name type="scientific">Mammaliicoccus stepanovicii</name>
    <dbReference type="NCBI Taxonomy" id="643214"/>
    <lineage>
        <taxon>Bacteria</taxon>
        <taxon>Bacillati</taxon>
        <taxon>Bacillota</taxon>
        <taxon>Bacilli</taxon>
        <taxon>Bacillales</taxon>
        <taxon>Staphylococcaceae</taxon>
        <taxon>Mammaliicoccus</taxon>
    </lineage>
</organism>
<evidence type="ECO:0000313" key="1">
    <source>
        <dbReference type="EMBL" id="SNV54920.1"/>
    </source>
</evidence>
<dbReference type="EMBL" id="LT906462">
    <property type="protein sequence ID" value="SNV54920.1"/>
    <property type="molecule type" value="Genomic_DNA"/>
</dbReference>
<evidence type="ECO:0000313" key="2">
    <source>
        <dbReference type="Proteomes" id="UP000242084"/>
    </source>
</evidence>
<dbReference type="Proteomes" id="UP000242084">
    <property type="component" value="Chromosome 1"/>
</dbReference>
<reference evidence="1 2" key="1">
    <citation type="submission" date="2017-06" db="EMBL/GenBank/DDBJ databases">
        <authorList>
            <consortium name="Pathogen Informatics"/>
        </authorList>
    </citation>
    <scope>NUCLEOTIDE SEQUENCE [LARGE SCALE GENOMIC DNA]</scope>
    <source>
        <strain evidence="1 2">NCTC13839</strain>
    </source>
</reference>
<sequence>MIAPFWLETSGVNVTIPVFGSYVADPDTFICSLKLSFVTVTVFAETFVTDTGVAKLLTVAILVKFLSFGASEVLVVLVDDADELTELVTVSCFSTFSDDDKFFGVVEVKFLLVDVCSFDVEVFSFVELVISEVLTWLLIVFVSLDPELSSEISIVSSLSVDSSDSEVNCTDSLWFISDVSVVTIDFELIFSEVVIVVEF</sequence>
<proteinExistence type="predicted"/>
<keyword evidence="2" id="KW-1185">Reference proteome</keyword>
<dbReference type="KEGG" id="sste:SAMEA4384403_0131"/>
<name>A0A239Y8B9_9STAP</name>